<gene>
    <name evidence="2" type="ORF">C8J28_1386</name>
</gene>
<accession>A0A2T5JLK6</accession>
<protein>
    <submittedName>
        <fullName evidence="2">Excisionase family DNA binding protein</fullName>
    </submittedName>
</protein>
<dbReference type="SUPFAM" id="SSF46955">
    <property type="entry name" value="Putative DNA-binding domain"/>
    <property type="match status" value="1"/>
</dbReference>
<keyword evidence="3" id="KW-1185">Reference proteome</keyword>
<dbReference type="OrthoDB" id="6059216at2"/>
<comment type="caution">
    <text evidence="2">The sequence shown here is derived from an EMBL/GenBank/DDBJ whole genome shotgun (WGS) entry which is preliminary data.</text>
</comment>
<proteinExistence type="predicted"/>
<dbReference type="EMBL" id="QAOT01000038">
    <property type="protein sequence ID" value="PTR07771.1"/>
    <property type="molecule type" value="Genomic_DNA"/>
</dbReference>
<evidence type="ECO:0000259" key="1">
    <source>
        <dbReference type="Pfam" id="PF12728"/>
    </source>
</evidence>
<dbReference type="GO" id="GO:0003677">
    <property type="term" value="F:DNA binding"/>
    <property type="evidence" value="ECO:0007669"/>
    <property type="project" value="InterPro"/>
</dbReference>
<reference evidence="2 3" key="1">
    <citation type="submission" date="2018-04" db="EMBL/GenBank/DDBJ databases">
        <title>Genomic Encyclopedia of Type Strains, Phase III (KMG-III): the genomes of soil and plant-associated and newly described type strains.</title>
        <authorList>
            <person name="Whitman W."/>
        </authorList>
    </citation>
    <scope>NUCLEOTIDE SEQUENCE [LARGE SCALE GENOMIC DNA]</scope>
    <source>
        <strain evidence="2 3">KA25</strain>
    </source>
</reference>
<organism evidence="2 3">
    <name type="scientific">Cereibacter azotoformans</name>
    <dbReference type="NCBI Taxonomy" id="43057"/>
    <lineage>
        <taxon>Bacteria</taxon>
        <taxon>Pseudomonadati</taxon>
        <taxon>Pseudomonadota</taxon>
        <taxon>Alphaproteobacteria</taxon>
        <taxon>Rhodobacterales</taxon>
        <taxon>Paracoccaceae</taxon>
        <taxon>Cereibacter</taxon>
    </lineage>
</organism>
<dbReference type="AlphaFoldDB" id="A0A2T5JLK6"/>
<dbReference type="InterPro" id="IPR041657">
    <property type="entry name" value="HTH_17"/>
</dbReference>
<dbReference type="RefSeq" id="WP_108222691.1">
    <property type="nucleotide sequence ID" value="NZ_CP090021.1"/>
</dbReference>
<evidence type="ECO:0000313" key="2">
    <source>
        <dbReference type="EMBL" id="PTR07771.1"/>
    </source>
</evidence>
<dbReference type="Pfam" id="PF12728">
    <property type="entry name" value="HTH_17"/>
    <property type="match status" value="1"/>
</dbReference>
<dbReference type="NCBIfam" id="TIGR01764">
    <property type="entry name" value="excise"/>
    <property type="match status" value="1"/>
</dbReference>
<evidence type="ECO:0000313" key="3">
    <source>
        <dbReference type="Proteomes" id="UP000244060"/>
    </source>
</evidence>
<dbReference type="InterPro" id="IPR010093">
    <property type="entry name" value="SinI_DNA-bd"/>
</dbReference>
<name>A0A2T5JLK6_9RHOB</name>
<dbReference type="Proteomes" id="UP000244060">
    <property type="component" value="Unassembled WGS sequence"/>
</dbReference>
<feature type="domain" description="Helix-turn-helix" evidence="1">
    <location>
        <begin position="34"/>
        <end position="76"/>
    </location>
</feature>
<dbReference type="InterPro" id="IPR009061">
    <property type="entry name" value="DNA-bd_dom_put_sf"/>
</dbReference>
<sequence>MRDQSMMNHPPLDPERFDAITSGPEKLWGLPAISKALGVSVDTVRRWARHGRAPIYRPDGERYFALRSELNAWLRGMR</sequence>